<gene>
    <name evidence="2" type="ORF">GJ654_10750</name>
</gene>
<sequence length="149" mass="16410">MIKMLALAVWASAIAVLAGNAASKWQEAKASPQKAEAAEHAYEYRKSKVINVPVIADGALLGYVLVQFLYGLDSKAEKLAISPDAVLMDEAFRTLYGDPHLDFRHLEKYDMDGLTKKLAVALNARLGEGAVKDVLIQDFSYMPRNETPR</sequence>
<dbReference type="OrthoDB" id="7847400at2"/>
<accession>A0A6N8DRN8</accession>
<dbReference type="AlphaFoldDB" id="A0A6N8DRN8"/>
<dbReference type="EMBL" id="WNKS01000008">
    <property type="protein sequence ID" value="MTV31474.1"/>
    <property type="molecule type" value="Genomic_DNA"/>
</dbReference>
<keyword evidence="1" id="KW-0732">Signal</keyword>
<dbReference type="RefSeq" id="WP_155446159.1">
    <property type="nucleotide sequence ID" value="NZ_JAOQNR010000009.1"/>
</dbReference>
<evidence type="ECO:0000313" key="2">
    <source>
        <dbReference type="EMBL" id="MTV31474.1"/>
    </source>
</evidence>
<protein>
    <recommendedName>
        <fullName evidence="4">Flagellar protein FliL</fullName>
    </recommendedName>
</protein>
<feature type="chain" id="PRO_5026898273" description="Flagellar protein FliL" evidence="1">
    <location>
        <begin position="19"/>
        <end position="149"/>
    </location>
</feature>
<name>A0A6N8DRN8_RHOAC</name>
<feature type="signal peptide" evidence="1">
    <location>
        <begin position="1"/>
        <end position="18"/>
    </location>
</feature>
<evidence type="ECO:0008006" key="4">
    <source>
        <dbReference type="Google" id="ProtNLM"/>
    </source>
</evidence>
<dbReference type="Proteomes" id="UP000439113">
    <property type="component" value="Unassembled WGS sequence"/>
</dbReference>
<evidence type="ECO:0000256" key="1">
    <source>
        <dbReference type="SAM" id="SignalP"/>
    </source>
</evidence>
<reference evidence="2 3" key="1">
    <citation type="submission" date="2019-11" db="EMBL/GenBank/DDBJ databases">
        <title>Whole-genome sequence of a Rhodoblastus acidophilus DSM 142.</title>
        <authorList>
            <person name="Kyndt J.A."/>
            <person name="Meyer T.E."/>
        </authorList>
    </citation>
    <scope>NUCLEOTIDE SEQUENCE [LARGE SCALE GENOMIC DNA]</scope>
    <source>
        <strain evidence="2 3">DSM 142</strain>
    </source>
</reference>
<organism evidence="2 3">
    <name type="scientific">Rhodoblastus acidophilus</name>
    <name type="common">Rhodopseudomonas acidophila</name>
    <dbReference type="NCBI Taxonomy" id="1074"/>
    <lineage>
        <taxon>Bacteria</taxon>
        <taxon>Pseudomonadati</taxon>
        <taxon>Pseudomonadota</taxon>
        <taxon>Alphaproteobacteria</taxon>
        <taxon>Hyphomicrobiales</taxon>
        <taxon>Rhodoblastaceae</taxon>
        <taxon>Rhodoblastus</taxon>
    </lineage>
</organism>
<proteinExistence type="predicted"/>
<comment type="caution">
    <text evidence="2">The sequence shown here is derived from an EMBL/GenBank/DDBJ whole genome shotgun (WGS) entry which is preliminary data.</text>
</comment>
<evidence type="ECO:0000313" key="3">
    <source>
        <dbReference type="Proteomes" id="UP000439113"/>
    </source>
</evidence>